<keyword evidence="2 7" id="KW-0645">Protease</keyword>
<dbReference type="GO" id="GO:0004252">
    <property type="term" value="F:serine-type endopeptidase activity"/>
    <property type="evidence" value="ECO:0007669"/>
    <property type="project" value="InterPro"/>
</dbReference>
<keyword evidence="5" id="KW-1133">Transmembrane helix</keyword>
<evidence type="ECO:0000256" key="1">
    <source>
        <dbReference type="ARBA" id="ARBA00010541"/>
    </source>
</evidence>
<dbReference type="SUPFAM" id="SSF50156">
    <property type="entry name" value="PDZ domain-like"/>
    <property type="match status" value="1"/>
</dbReference>
<keyword evidence="5" id="KW-0472">Membrane</keyword>
<dbReference type="InterPro" id="IPR009003">
    <property type="entry name" value="Peptidase_S1_PA"/>
</dbReference>
<dbReference type="PANTHER" id="PTHR22939:SF129">
    <property type="entry name" value="SERINE PROTEASE HTRA2, MITOCHONDRIAL"/>
    <property type="match status" value="1"/>
</dbReference>
<dbReference type="GO" id="GO:0006515">
    <property type="term" value="P:protein quality control for misfolded or incompletely synthesized proteins"/>
    <property type="evidence" value="ECO:0007669"/>
    <property type="project" value="TreeGrafter"/>
</dbReference>
<dbReference type="SMART" id="SM00228">
    <property type="entry name" value="PDZ"/>
    <property type="match status" value="1"/>
</dbReference>
<dbReference type="GO" id="GO:0042597">
    <property type="term" value="C:periplasmic space"/>
    <property type="evidence" value="ECO:0007669"/>
    <property type="project" value="TreeGrafter"/>
</dbReference>
<keyword evidence="3" id="KW-0378">Hydrolase</keyword>
<sequence length="485" mass="53392">MKVSALPLLLHFVFVYYKKDGLKLGGEMSDLKQNNQNDFITEKIKVRPVNKKKLIRRTIITISMAIIFGLVACVTFLVLEPVISNWLYPKKEPETQTVRFPEDKEEMSPEEMLAENLPTESPEPTPEPTPTPEPVQDPEEGKVVLGEEQVQEILSQVTLDLKHYKEMYAALSVYAEELSCYIVTVTAVTSNIDWLNDVQESRNQCSGVIVSENGLELLILTDYSNIMSGAKLLVTFYDDSQVEAQLKQYNSDTNLAVLSVALDALSEEMKSEEQLPIAQFGYSGARNLVGTPVVAVGSPMGTSNSVGYGIVTSSNTTLSMSDRNYKLIQTDISGSQNASGVLFDLQGQVIGIITNNKAASGMKNLITVYGITELQKIVEKMSNASPVAYMGIRGVDVPKEASEELGIPLGAYVEEVEMESPAMRAGIQRGDVIVSVDDKTVSGFNSYSNTLLLMEPEQTVKVTVMRQAQEEYKEMEFSIELGGVE</sequence>
<dbReference type="SUPFAM" id="SSF50494">
    <property type="entry name" value="Trypsin-like serine proteases"/>
    <property type="match status" value="1"/>
</dbReference>
<feature type="region of interest" description="Disordered" evidence="4">
    <location>
        <begin position="95"/>
        <end position="139"/>
    </location>
</feature>
<feature type="transmembrane region" description="Helical" evidence="5">
    <location>
        <begin position="59"/>
        <end position="79"/>
    </location>
</feature>
<evidence type="ECO:0000256" key="4">
    <source>
        <dbReference type="SAM" id="MobiDB-lite"/>
    </source>
</evidence>
<dbReference type="PRINTS" id="PR00834">
    <property type="entry name" value="PROTEASES2C"/>
</dbReference>
<dbReference type="Gene3D" id="2.40.10.120">
    <property type="match status" value="1"/>
</dbReference>
<dbReference type="PANTHER" id="PTHR22939">
    <property type="entry name" value="SERINE PROTEASE FAMILY S1C HTRA-RELATED"/>
    <property type="match status" value="1"/>
</dbReference>
<accession>A0A2K4ZM22</accession>
<feature type="compositionally biased region" description="Pro residues" evidence="4">
    <location>
        <begin position="121"/>
        <end position="135"/>
    </location>
</feature>
<evidence type="ECO:0000259" key="6">
    <source>
        <dbReference type="PROSITE" id="PS50106"/>
    </source>
</evidence>
<feature type="domain" description="PDZ" evidence="6">
    <location>
        <begin position="394"/>
        <end position="468"/>
    </location>
</feature>
<evidence type="ECO:0000313" key="7">
    <source>
        <dbReference type="EMBL" id="SOY31442.1"/>
    </source>
</evidence>
<evidence type="ECO:0000313" key="8">
    <source>
        <dbReference type="Proteomes" id="UP000236311"/>
    </source>
</evidence>
<keyword evidence="5" id="KW-0812">Transmembrane</keyword>
<proteinExistence type="inferred from homology"/>
<dbReference type="InterPro" id="IPR001940">
    <property type="entry name" value="Peptidase_S1C"/>
</dbReference>
<protein>
    <submittedName>
        <fullName evidence="7">Serine protease HhoA</fullName>
    </submittedName>
</protein>
<dbReference type="AlphaFoldDB" id="A0A2K4ZM22"/>
<evidence type="ECO:0000256" key="5">
    <source>
        <dbReference type="SAM" id="Phobius"/>
    </source>
</evidence>
<keyword evidence="8" id="KW-1185">Reference proteome</keyword>
<reference evidence="7 8" key="1">
    <citation type="submission" date="2018-01" db="EMBL/GenBank/DDBJ databases">
        <authorList>
            <person name="Gaut B.S."/>
            <person name="Morton B.R."/>
            <person name="Clegg M.T."/>
            <person name="Duvall M.R."/>
        </authorList>
    </citation>
    <scope>NUCLEOTIDE SEQUENCE [LARGE SCALE GENOMIC DNA]</scope>
    <source>
        <strain evidence="7">GP69</strain>
    </source>
</reference>
<dbReference type="Gene3D" id="2.30.42.10">
    <property type="match status" value="1"/>
</dbReference>
<comment type="similarity">
    <text evidence="1">Belongs to the peptidase S1C family.</text>
</comment>
<organism evidence="7 8">
    <name type="scientific">Acetatifactor muris</name>
    <dbReference type="NCBI Taxonomy" id="879566"/>
    <lineage>
        <taxon>Bacteria</taxon>
        <taxon>Bacillati</taxon>
        <taxon>Bacillota</taxon>
        <taxon>Clostridia</taxon>
        <taxon>Lachnospirales</taxon>
        <taxon>Lachnospiraceae</taxon>
        <taxon>Acetatifactor</taxon>
    </lineage>
</organism>
<name>A0A2K4ZM22_9FIRM</name>
<evidence type="ECO:0000256" key="2">
    <source>
        <dbReference type="ARBA" id="ARBA00022670"/>
    </source>
</evidence>
<dbReference type="Proteomes" id="UP000236311">
    <property type="component" value="Unassembled WGS sequence"/>
</dbReference>
<gene>
    <name evidence="7" type="primary">hhoA</name>
    <name evidence="7" type="ORF">AMURIS_04185</name>
</gene>
<dbReference type="InterPro" id="IPR001478">
    <property type="entry name" value="PDZ"/>
</dbReference>
<dbReference type="Pfam" id="PF13180">
    <property type="entry name" value="PDZ_2"/>
    <property type="match status" value="1"/>
</dbReference>
<dbReference type="Pfam" id="PF13365">
    <property type="entry name" value="Trypsin_2"/>
    <property type="match status" value="1"/>
</dbReference>
<dbReference type="EMBL" id="OFSM01000025">
    <property type="protein sequence ID" value="SOY31442.1"/>
    <property type="molecule type" value="Genomic_DNA"/>
</dbReference>
<dbReference type="PROSITE" id="PS50106">
    <property type="entry name" value="PDZ"/>
    <property type="match status" value="1"/>
</dbReference>
<feature type="compositionally biased region" description="Acidic residues" evidence="4">
    <location>
        <begin position="103"/>
        <end position="113"/>
    </location>
</feature>
<dbReference type="InterPro" id="IPR036034">
    <property type="entry name" value="PDZ_sf"/>
</dbReference>
<evidence type="ECO:0000256" key="3">
    <source>
        <dbReference type="ARBA" id="ARBA00022801"/>
    </source>
</evidence>